<keyword evidence="1" id="KW-0472">Membrane</keyword>
<dbReference type="KEGG" id="bmy:BM_BM8486"/>
<keyword evidence="1" id="KW-1133">Transmembrane helix</keyword>
<name>A0A4E9F1G0_BRUMA</name>
<dbReference type="GeneID" id="66060283"/>
<dbReference type="Proteomes" id="UP000006672">
    <property type="component" value="Unassembled WGS sequence"/>
</dbReference>
<dbReference type="EMBL" id="CAAKNF010000196">
    <property type="protein sequence ID" value="VIO89714.1"/>
    <property type="molecule type" value="Genomic_DNA"/>
</dbReference>
<gene>
    <name evidence="2" type="primary">Bm8486</name>
    <name evidence="2" type="ORF">BM_BM8486</name>
</gene>
<evidence type="ECO:0000313" key="4">
    <source>
        <dbReference type="WBParaSite" id="Bm8486.1"/>
    </source>
</evidence>
<keyword evidence="1" id="KW-0812">Transmembrane</keyword>
<accession>A0A8L7TJX3</accession>
<evidence type="ECO:0000313" key="3">
    <source>
        <dbReference type="Proteomes" id="UP000006672"/>
    </source>
</evidence>
<feature type="transmembrane region" description="Helical" evidence="1">
    <location>
        <begin position="12"/>
        <end position="34"/>
    </location>
</feature>
<protein>
    <submittedName>
        <fullName evidence="2 4">Uncharacterized protein</fullName>
    </submittedName>
</protein>
<dbReference type="AlphaFoldDB" id="A0A4E9F1G0"/>
<keyword evidence="3" id="KW-1185">Reference proteome</keyword>
<evidence type="ECO:0000256" key="1">
    <source>
        <dbReference type="SAM" id="Phobius"/>
    </source>
</evidence>
<sequence>MHYWHFSNDQLQYFHIFQNVLPLYSLILVSLLQFSNSAM</sequence>
<reference evidence="2" key="2">
    <citation type="submission" date="2019-04" db="EMBL/GenBank/DDBJ databases">
        <authorList>
            <person name="Howe K."/>
            <person name="Paulini M."/>
            <person name="Williams G."/>
        </authorList>
    </citation>
    <scope>NUCLEOTIDE SEQUENCE [LARGE SCALE GENOMIC DNA]</scope>
    <source>
        <strain evidence="2">FR3</strain>
    </source>
</reference>
<dbReference type="RefSeq" id="XP_042931729.1">
    <property type="nucleotide sequence ID" value="XM_043075795.1"/>
</dbReference>
<accession>A0A4E9F1G0</accession>
<dbReference type="CTD" id="66060283"/>
<reference evidence="4" key="3">
    <citation type="submission" date="2022-04" db="UniProtKB">
        <authorList>
            <consortium name="WormBaseParasite"/>
        </authorList>
    </citation>
    <scope>IDENTIFICATION</scope>
</reference>
<evidence type="ECO:0000313" key="2">
    <source>
        <dbReference type="EMBL" id="VIO89714.1"/>
    </source>
</evidence>
<reference evidence="3" key="1">
    <citation type="journal article" date="2007" name="Science">
        <title>Draft genome of the filarial nematode parasite Brugia malayi.</title>
        <authorList>
            <person name="Ghedin E."/>
            <person name="Wang S."/>
            <person name="Spiro D."/>
            <person name="Caler E."/>
            <person name="Zhao Q."/>
            <person name="Crabtree J."/>
            <person name="Allen J.E."/>
            <person name="Delcher A.L."/>
            <person name="Guiliano D.B."/>
            <person name="Miranda-Saavedra D."/>
            <person name="Angiuoli S.V."/>
            <person name="Creasy T."/>
            <person name="Amedeo P."/>
            <person name="Haas B."/>
            <person name="El-Sayed N.M."/>
            <person name="Wortman J.R."/>
            <person name="Feldblyum T."/>
            <person name="Tallon L."/>
            <person name="Schatz M."/>
            <person name="Shumway M."/>
            <person name="Koo H."/>
            <person name="Salzberg S.L."/>
            <person name="Schobel S."/>
            <person name="Pertea M."/>
            <person name="Pop M."/>
            <person name="White O."/>
            <person name="Barton G.J."/>
            <person name="Carlow C.K."/>
            <person name="Crawford M.J."/>
            <person name="Daub J."/>
            <person name="Dimmic M.W."/>
            <person name="Estes C.F."/>
            <person name="Foster J.M."/>
            <person name="Ganatra M."/>
            <person name="Gregory W.F."/>
            <person name="Johnson N.M."/>
            <person name="Jin J."/>
            <person name="Komuniecki R."/>
            <person name="Korf I."/>
            <person name="Kumar S."/>
            <person name="Laney S."/>
            <person name="Li B.W."/>
            <person name="Li W."/>
            <person name="Lindblom T.H."/>
            <person name="Lustigman S."/>
            <person name="Ma D."/>
            <person name="Maina C.V."/>
            <person name="Martin D.M."/>
            <person name="McCarter J.P."/>
            <person name="McReynolds L."/>
            <person name="Mitreva M."/>
            <person name="Nutman T.B."/>
            <person name="Parkinson J."/>
            <person name="Peregrin-Alvarez J.M."/>
            <person name="Poole C."/>
            <person name="Ren Q."/>
            <person name="Saunders L."/>
            <person name="Sluder A.E."/>
            <person name="Smith K."/>
            <person name="Stanke M."/>
            <person name="Unnasch T.R."/>
            <person name="Ware J."/>
            <person name="Wei A.D."/>
            <person name="Weil G."/>
            <person name="Williams D.J."/>
            <person name="Zhang Y."/>
            <person name="Williams S.A."/>
            <person name="Fraser-Liggett C."/>
            <person name="Slatko B."/>
            <person name="Blaxter M.L."/>
            <person name="Scott A.L."/>
        </authorList>
    </citation>
    <scope>NUCLEOTIDE SEQUENCE</scope>
    <source>
        <strain evidence="3">FR3</strain>
    </source>
</reference>
<proteinExistence type="predicted"/>
<dbReference type="WBParaSite" id="Bm8486.1">
    <property type="protein sequence ID" value="Bm8486.1"/>
    <property type="gene ID" value="WBGene00228747"/>
</dbReference>
<organism evidence="2">
    <name type="scientific">Brugia malayi</name>
    <name type="common">Filarial nematode worm</name>
    <dbReference type="NCBI Taxonomy" id="6279"/>
    <lineage>
        <taxon>Eukaryota</taxon>
        <taxon>Metazoa</taxon>
        <taxon>Ecdysozoa</taxon>
        <taxon>Nematoda</taxon>
        <taxon>Chromadorea</taxon>
        <taxon>Rhabditida</taxon>
        <taxon>Spirurina</taxon>
        <taxon>Spiruromorpha</taxon>
        <taxon>Filarioidea</taxon>
        <taxon>Onchocercidae</taxon>
        <taxon>Brugia</taxon>
    </lineage>
</organism>